<evidence type="ECO:0000313" key="4">
    <source>
        <dbReference type="Proteomes" id="UP000195781"/>
    </source>
</evidence>
<dbReference type="AlphaFoldDB" id="A0A1Y3Y1Z6"/>
<keyword evidence="2" id="KW-0732">Signal</keyword>
<evidence type="ECO:0000256" key="2">
    <source>
        <dbReference type="SAM" id="SignalP"/>
    </source>
</evidence>
<gene>
    <name evidence="3" type="ORF">B5G02_02560</name>
</gene>
<comment type="caution">
    <text evidence="3">The sequence shown here is derived from an EMBL/GenBank/DDBJ whole genome shotgun (WGS) entry which is preliminary data.</text>
</comment>
<feature type="chain" id="PRO_5012147215" description="DUF4825 domain-containing protein" evidence="2">
    <location>
        <begin position="34"/>
        <end position="215"/>
    </location>
</feature>
<dbReference type="Proteomes" id="UP000195781">
    <property type="component" value="Unassembled WGS sequence"/>
</dbReference>
<feature type="compositionally biased region" description="Low complexity" evidence="1">
    <location>
        <begin position="52"/>
        <end position="61"/>
    </location>
</feature>
<name>A0A1Y3Y1Z6_9ACTN</name>
<protein>
    <recommendedName>
        <fullName evidence="5">DUF4825 domain-containing protein</fullName>
    </recommendedName>
</protein>
<reference evidence="4" key="1">
    <citation type="submission" date="2017-04" db="EMBL/GenBank/DDBJ databases">
        <title>Function of individual gut microbiota members based on whole genome sequencing of pure cultures obtained from chicken caecum.</title>
        <authorList>
            <person name="Medvecky M."/>
            <person name="Cejkova D."/>
            <person name="Polansky O."/>
            <person name="Karasova D."/>
            <person name="Kubasova T."/>
            <person name="Cizek A."/>
            <person name="Rychlik I."/>
        </authorList>
    </citation>
    <scope>NUCLEOTIDE SEQUENCE [LARGE SCALE GENOMIC DNA]</scope>
    <source>
        <strain evidence="4">An5</strain>
    </source>
</reference>
<evidence type="ECO:0000256" key="1">
    <source>
        <dbReference type="SAM" id="MobiDB-lite"/>
    </source>
</evidence>
<evidence type="ECO:0000313" key="3">
    <source>
        <dbReference type="EMBL" id="OUN89379.1"/>
    </source>
</evidence>
<feature type="signal peptide" evidence="2">
    <location>
        <begin position="1"/>
        <end position="33"/>
    </location>
</feature>
<proteinExistence type="predicted"/>
<sequence>MVFQRVKRSLAALVLVFAVITFLPGCGSTPSYDQPVEDTPQSRFSEAERASSESASGYDSYSDIPTPYPNLYQHDAESGWENTYNEGRVISYSDASAYVGQEVTVEGVPSSIVYAGSSNGSPYFINMGDGAFAAVIWSQDLASFDQYELHNYVEWSKSDQPITVTFRISGTVEMYDGRPQITVRDGSQVATLFEGSWPTLMSDSSIEALMNQRYR</sequence>
<accession>A0A1Y3Y1Z6</accession>
<organism evidence="3 4">
    <name type="scientific">[Collinsella] massiliensis</name>
    <dbReference type="NCBI Taxonomy" id="1232426"/>
    <lineage>
        <taxon>Bacteria</taxon>
        <taxon>Bacillati</taxon>
        <taxon>Actinomycetota</taxon>
        <taxon>Coriobacteriia</taxon>
        <taxon>Coriobacteriales</taxon>
        <taxon>Coriobacteriaceae</taxon>
        <taxon>Enorma</taxon>
    </lineage>
</organism>
<keyword evidence="4" id="KW-1185">Reference proteome</keyword>
<feature type="region of interest" description="Disordered" evidence="1">
    <location>
        <begin position="30"/>
        <end position="61"/>
    </location>
</feature>
<evidence type="ECO:0008006" key="5">
    <source>
        <dbReference type="Google" id="ProtNLM"/>
    </source>
</evidence>
<dbReference type="EMBL" id="NFIE01000004">
    <property type="protein sequence ID" value="OUN89379.1"/>
    <property type="molecule type" value="Genomic_DNA"/>
</dbReference>